<gene>
    <name evidence="2" type="ORF">LIER_06144</name>
</gene>
<feature type="domain" description="CYTH" evidence="1">
    <location>
        <begin position="1"/>
        <end position="204"/>
    </location>
</feature>
<accession>A0AAV3P451</accession>
<dbReference type="SMART" id="SM01118">
    <property type="entry name" value="CYTH"/>
    <property type="match status" value="1"/>
</dbReference>
<dbReference type="Proteomes" id="UP001454036">
    <property type="component" value="Unassembled WGS sequence"/>
</dbReference>
<dbReference type="PROSITE" id="PS51707">
    <property type="entry name" value="CYTH"/>
    <property type="match status" value="1"/>
</dbReference>
<dbReference type="Pfam" id="PF01928">
    <property type="entry name" value="CYTH"/>
    <property type="match status" value="1"/>
</dbReference>
<dbReference type="InterPro" id="IPR023577">
    <property type="entry name" value="CYTH_domain"/>
</dbReference>
<comment type="caution">
    <text evidence="2">The sequence shown here is derived from an EMBL/GenBank/DDBJ whole genome shotgun (WGS) entry which is preliminary data.</text>
</comment>
<proteinExistence type="predicted"/>
<sequence length="207" mass="23731">MEVEVKLRLPNSNAHQRLSTLLSPHHLKTHFQENIFFDTTNSLLSTNLAALRLRFYDLDTRCIISLKAKPMITQGVSIVQEDEEVIDPSIGRACMAHPCKLLLLDSSRIIERVKEEYDIGDDTEMVCLGGFRNVNKNVRNVYEWNGLKLELDETDYDFGTCFEIECESSEPKKAKNLLEEMLRSNGIEYSYSTVSKFAVFRSGKMPQ</sequence>
<dbReference type="PANTHER" id="PTHR34948">
    <property type="entry name" value="OS08G0299200 PROTEIN"/>
    <property type="match status" value="1"/>
</dbReference>
<organism evidence="2 3">
    <name type="scientific">Lithospermum erythrorhizon</name>
    <name type="common">Purple gromwell</name>
    <name type="synonym">Lithospermum officinale var. erythrorhizon</name>
    <dbReference type="NCBI Taxonomy" id="34254"/>
    <lineage>
        <taxon>Eukaryota</taxon>
        <taxon>Viridiplantae</taxon>
        <taxon>Streptophyta</taxon>
        <taxon>Embryophyta</taxon>
        <taxon>Tracheophyta</taxon>
        <taxon>Spermatophyta</taxon>
        <taxon>Magnoliopsida</taxon>
        <taxon>eudicotyledons</taxon>
        <taxon>Gunneridae</taxon>
        <taxon>Pentapetalae</taxon>
        <taxon>asterids</taxon>
        <taxon>lamiids</taxon>
        <taxon>Boraginales</taxon>
        <taxon>Boraginaceae</taxon>
        <taxon>Boraginoideae</taxon>
        <taxon>Lithospermeae</taxon>
        <taxon>Lithospermum</taxon>
    </lineage>
</organism>
<dbReference type="SUPFAM" id="SSF55154">
    <property type="entry name" value="CYTH-like phosphatases"/>
    <property type="match status" value="1"/>
</dbReference>
<evidence type="ECO:0000313" key="2">
    <source>
        <dbReference type="EMBL" id="GAA0146116.1"/>
    </source>
</evidence>
<dbReference type="PANTHER" id="PTHR34948:SF4">
    <property type="entry name" value="TRIPHOSPHATE TUNEL METALLOENZYME 3-LIKE"/>
    <property type="match status" value="1"/>
</dbReference>
<dbReference type="Gene3D" id="2.40.320.10">
    <property type="entry name" value="Hypothetical Protein Pfu-838710-001"/>
    <property type="match status" value="1"/>
</dbReference>
<protein>
    <recommendedName>
        <fullName evidence="1">CYTH domain-containing protein</fullName>
    </recommendedName>
</protein>
<evidence type="ECO:0000259" key="1">
    <source>
        <dbReference type="PROSITE" id="PS51707"/>
    </source>
</evidence>
<evidence type="ECO:0000313" key="3">
    <source>
        <dbReference type="Proteomes" id="UP001454036"/>
    </source>
</evidence>
<name>A0AAV3P451_LITER</name>
<dbReference type="GO" id="GO:0016462">
    <property type="term" value="F:pyrophosphatase activity"/>
    <property type="evidence" value="ECO:0007669"/>
    <property type="project" value="UniProtKB-ARBA"/>
</dbReference>
<dbReference type="EMBL" id="BAABME010000878">
    <property type="protein sequence ID" value="GAA0146116.1"/>
    <property type="molecule type" value="Genomic_DNA"/>
</dbReference>
<dbReference type="InterPro" id="IPR033469">
    <property type="entry name" value="CYTH-like_dom_sf"/>
</dbReference>
<dbReference type="CDD" id="cd07374">
    <property type="entry name" value="CYTH-like_Pase"/>
    <property type="match status" value="1"/>
</dbReference>
<keyword evidence="3" id="KW-1185">Reference proteome</keyword>
<dbReference type="AlphaFoldDB" id="A0AAV3P451"/>
<reference evidence="2 3" key="1">
    <citation type="submission" date="2024-01" db="EMBL/GenBank/DDBJ databases">
        <title>The complete chloroplast genome sequence of Lithospermum erythrorhizon: insights into the phylogenetic relationship among Boraginaceae species and the maternal lineages of purple gromwells.</title>
        <authorList>
            <person name="Okada T."/>
            <person name="Watanabe K."/>
        </authorList>
    </citation>
    <scope>NUCLEOTIDE SEQUENCE [LARGE SCALE GENOMIC DNA]</scope>
</reference>